<dbReference type="EMBL" id="BLKZ01000001">
    <property type="protein sequence ID" value="GFG91553.1"/>
    <property type="molecule type" value="Genomic_DNA"/>
</dbReference>
<proteinExistence type="predicted"/>
<sequence length="63" mass="6598">MDPADPVAPEARVRSGQLAPDRWGLVRLVPDRLGLDRSGLAVRAGTSSTAGDAAHSRTCSNSR</sequence>
<dbReference type="AlphaFoldDB" id="A0A7I9YSP7"/>
<evidence type="ECO:0000313" key="2">
    <source>
        <dbReference type="EMBL" id="GFG91553.1"/>
    </source>
</evidence>
<feature type="region of interest" description="Disordered" evidence="1">
    <location>
        <begin position="38"/>
        <end position="63"/>
    </location>
</feature>
<name>A0A7I9YSP7_MYCBU</name>
<protein>
    <submittedName>
        <fullName evidence="2">Uncharacterized protein</fullName>
    </submittedName>
</protein>
<organism evidence="2 3">
    <name type="scientific">Mycobacterium bourgelatii</name>
    <dbReference type="NCBI Taxonomy" id="1273442"/>
    <lineage>
        <taxon>Bacteria</taxon>
        <taxon>Bacillati</taxon>
        <taxon>Actinomycetota</taxon>
        <taxon>Actinomycetes</taxon>
        <taxon>Mycobacteriales</taxon>
        <taxon>Mycobacteriaceae</taxon>
        <taxon>Mycobacterium</taxon>
    </lineage>
</organism>
<dbReference type="Proteomes" id="UP000465360">
    <property type="component" value="Unassembled WGS sequence"/>
</dbReference>
<accession>A0A7I9YSP7</accession>
<comment type="caution">
    <text evidence="2">The sequence shown here is derived from an EMBL/GenBank/DDBJ whole genome shotgun (WGS) entry which is preliminary data.</text>
</comment>
<reference evidence="2 3" key="1">
    <citation type="journal article" date="2019" name="Emerg. Microbes Infect.">
        <title>Comprehensive subspecies identification of 175 nontuberculous mycobacteria species based on 7547 genomic profiles.</title>
        <authorList>
            <person name="Matsumoto Y."/>
            <person name="Kinjo T."/>
            <person name="Motooka D."/>
            <person name="Nabeya D."/>
            <person name="Jung N."/>
            <person name="Uechi K."/>
            <person name="Horii T."/>
            <person name="Iida T."/>
            <person name="Fujita J."/>
            <person name="Nakamura S."/>
        </authorList>
    </citation>
    <scope>NUCLEOTIDE SEQUENCE [LARGE SCALE GENOMIC DNA]</scope>
    <source>
        <strain evidence="2 3">JCM 30725</strain>
    </source>
</reference>
<gene>
    <name evidence="2" type="ORF">MBOU_35950</name>
</gene>
<evidence type="ECO:0000313" key="3">
    <source>
        <dbReference type="Proteomes" id="UP000465360"/>
    </source>
</evidence>
<evidence type="ECO:0000256" key="1">
    <source>
        <dbReference type="SAM" id="MobiDB-lite"/>
    </source>
</evidence>
<keyword evidence="3" id="KW-1185">Reference proteome</keyword>